<dbReference type="SMART" id="SM00487">
    <property type="entry name" value="DEXDc"/>
    <property type="match status" value="1"/>
</dbReference>
<dbReference type="InterPro" id="IPR011545">
    <property type="entry name" value="DEAD/DEAH_box_helicase_dom"/>
</dbReference>
<keyword evidence="5" id="KW-0067">ATP-binding</keyword>
<evidence type="ECO:0000256" key="7">
    <source>
        <dbReference type="ARBA" id="ARBA00023254"/>
    </source>
</evidence>
<dbReference type="GO" id="GO:0051321">
    <property type="term" value="P:meiotic cell cycle"/>
    <property type="evidence" value="ECO:0007669"/>
    <property type="project" value="UniProtKB-KW"/>
</dbReference>
<dbReference type="GO" id="GO:0016787">
    <property type="term" value="F:hydrolase activity"/>
    <property type="evidence" value="ECO:0007669"/>
    <property type="project" value="UniProtKB-KW"/>
</dbReference>
<dbReference type="PROSITE" id="PS51194">
    <property type="entry name" value="HELICASE_CTER"/>
    <property type="match status" value="1"/>
</dbReference>
<dbReference type="InterPro" id="IPR052247">
    <property type="entry name" value="Meiotic_Crossover_Helicase"/>
</dbReference>
<organism evidence="14 15">
    <name type="scientific">Diplocarpon coronariae</name>
    <dbReference type="NCBI Taxonomy" id="2795749"/>
    <lineage>
        <taxon>Eukaryota</taxon>
        <taxon>Fungi</taxon>
        <taxon>Dikarya</taxon>
        <taxon>Ascomycota</taxon>
        <taxon>Pezizomycotina</taxon>
        <taxon>Leotiomycetes</taxon>
        <taxon>Helotiales</taxon>
        <taxon>Drepanopezizaceae</taxon>
        <taxon>Diplocarpon</taxon>
    </lineage>
</organism>
<dbReference type="SMART" id="SM00490">
    <property type="entry name" value="HELICc"/>
    <property type="match status" value="1"/>
</dbReference>
<evidence type="ECO:0000256" key="9">
    <source>
        <dbReference type="ARBA" id="ARBA00034808"/>
    </source>
</evidence>
<evidence type="ECO:0000259" key="12">
    <source>
        <dbReference type="PROSITE" id="PS51192"/>
    </source>
</evidence>
<gene>
    <name evidence="14" type="ORF">B2J93_6665</name>
</gene>
<dbReference type="SMART" id="SM00973">
    <property type="entry name" value="Sec63"/>
    <property type="match status" value="1"/>
</dbReference>
<evidence type="ECO:0000256" key="4">
    <source>
        <dbReference type="ARBA" id="ARBA00022806"/>
    </source>
</evidence>
<keyword evidence="3" id="KW-0378">Hydrolase</keyword>
<comment type="catalytic activity">
    <reaction evidence="10">
        <text>ATP + H2O = ADP + phosphate + H(+)</text>
        <dbReference type="Rhea" id="RHEA:13065"/>
        <dbReference type="ChEBI" id="CHEBI:15377"/>
        <dbReference type="ChEBI" id="CHEBI:15378"/>
        <dbReference type="ChEBI" id="CHEBI:30616"/>
        <dbReference type="ChEBI" id="CHEBI:43474"/>
        <dbReference type="ChEBI" id="CHEBI:456216"/>
        <dbReference type="EC" id="5.6.2.4"/>
    </reaction>
</comment>
<dbReference type="PANTHER" id="PTHR47835:SF3">
    <property type="entry name" value="HELICASE FOR MEIOSIS 1"/>
    <property type="match status" value="1"/>
</dbReference>
<dbReference type="InParanoid" id="A0A218ZIC8"/>
<comment type="caution">
    <text evidence="14">The sequence shown here is derived from an EMBL/GenBank/DDBJ whole genome shotgun (WGS) entry which is preliminary data.</text>
</comment>
<keyword evidence="2" id="KW-0547">Nucleotide-binding</keyword>
<dbReference type="Pfam" id="PF23445">
    <property type="entry name" value="WHD_SNRNP200"/>
    <property type="match status" value="1"/>
</dbReference>
<keyword evidence="7" id="KW-0469">Meiosis</keyword>
<feature type="domain" description="Helicase ATP-binding" evidence="12">
    <location>
        <begin position="368"/>
        <end position="542"/>
    </location>
</feature>
<comment type="catalytic activity">
    <reaction evidence="8">
        <text>Couples ATP hydrolysis with the unwinding of duplex DNA by translocating in the 3'-5' direction.</text>
        <dbReference type="EC" id="5.6.2.4"/>
    </reaction>
</comment>
<dbReference type="FunFam" id="1.10.10.10:FF:000012">
    <property type="entry name" value="U5 small nuclear ribonucleoprotein helicase"/>
    <property type="match status" value="1"/>
</dbReference>
<comment type="similarity">
    <text evidence="1">Belongs to the helicase family. SKI2 subfamily.</text>
</comment>
<feature type="compositionally biased region" description="Polar residues" evidence="11">
    <location>
        <begin position="1399"/>
        <end position="1411"/>
    </location>
</feature>
<evidence type="ECO:0000313" key="15">
    <source>
        <dbReference type="Proteomes" id="UP000242519"/>
    </source>
</evidence>
<evidence type="ECO:0000256" key="5">
    <source>
        <dbReference type="ARBA" id="ARBA00022840"/>
    </source>
</evidence>
<evidence type="ECO:0000256" key="11">
    <source>
        <dbReference type="SAM" id="MobiDB-lite"/>
    </source>
</evidence>
<accession>A0A218ZIC8</accession>
<dbReference type="Gene3D" id="1.10.10.10">
    <property type="entry name" value="Winged helix-like DNA-binding domain superfamily/Winged helix DNA-binding domain"/>
    <property type="match status" value="1"/>
</dbReference>
<dbReference type="InterPro" id="IPR004179">
    <property type="entry name" value="Sec63-dom"/>
</dbReference>
<feature type="compositionally biased region" description="Polar residues" evidence="11">
    <location>
        <begin position="1453"/>
        <end position="1472"/>
    </location>
</feature>
<dbReference type="InterPro" id="IPR027417">
    <property type="entry name" value="P-loop_NTPase"/>
</dbReference>
<keyword evidence="6" id="KW-0413">Isomerase</keyword>
<feature type="region of interest" description="Disordered" evidence="11">
    <location>
        <begin position="1398"/>
        <end position="1516"/>
    </location>
</feature>
<dbReference type="InterPro" id="IPR036390">
    <property type="entry name" value="WH_DNA-bd_sf"/>
</dbReference>
<protein>
    <recommendedName>
        <fullName evidence="9">DNA 3'-5' helicase</fullName>
        <ecNumber evidence="9">5.6.2.4</ecNumber>
    </recommendedName>
</protein>
<dbReference type="STRING" id="503106.A0A218ZIC8"/>
<dbReference type="InterPro" id="IPR036388">
    <property type="entry name" value="WH-like_DNA-bd_sf"/>
</dbReference>
<feature type="region of interest" description="Disordered" evidence="11">
    <location>
        <begin position="1322"/>
        <end position="1345"/>
    </location>
</feature>
<dbReference type="EC" id="5.6.2.4" evidence="9"/>
<dbReference type="CDD" id="cd18795">
    <property type="entry name" value="SF2_C_Ski2"/>
    <property type="match status" value="1"/>
</dbReference>
<dbReference type="Gene3D" id="3.40.50.300">
    <property type="entry name" value="P-loop containing nucleotide triphosphate hydrolases"/>
    <property type="match status" value="2"/>
</dbReference>
<dbReference type="SUPFAM" id="SSF52540">
    <property type="entry name" value="P-loop containing nucleoside triphosphate hydrolases"/>
    <property type="match status" value="2"/>
</dbReference>
<dbReference type="GO" id="GO:0043138">
    <property type="term" value="F:3'-5' DNA helicase activity"/>
    <property type="evidence" value="ECO:0007669"/>
    <property type="project" value="UniProtKB-EC"/>
</dbReference>
<keyword evidence="15" id="KW-1185">Reference proteome</keyword>
<dbReference type="FunCoup" id="A0A218ZIC8">
    <property type="interactions" value="375"/>
</dbReference>
<sequence>MDMQHDPYRQRIIQNASSYNVQDGRNATFNQEDPTRWRFAPSGLRQQSVPEAAALSRNYGLDSSDTRQQLQAPITNRTRLSLPRSMNNRPEPQPERELRTLSNADNHFRFSQNLRSGVPLIKAPSRQKNTHSTDPVSPLVTAMLMQQKMPLKQQSSSSLHHDILFREVSAKLKGVPSLDTARSPAIGMPIPPSMVTRQSNLGQPNFLEGMHGHRLNHLQLQKQQITPPFNLSDFVRSPATSWASQDSSPFVCVGQNSSPTARVSLRRLSHHATPIVAPEYSEPDFNMDMDIEMDTGTELEAENYLDIPQTPQRPVHPTTHYTARPNAQSHTLPLAHGIQLVSPYELPDRFRQVFPYELFNAVQSKCFAPIYKTSDNVVVSAPTGSGKTALFELAICRLVGGYGTGQFKIVYQAPTKSLCSERMRDWSKKFSHLNLPCAELTGDTSLAEMARVREASIIVTTPEKWDSITRKWTDHQKLVQMVKLFLIDEVHILKDSRGATLEAVVSRMKTVGTNVRFIALSATVPNSDDIATWLGRDHTNHHIPAHRETFGEDFRPVRLQKHVYGYDGSFNDYAFEKFLDGKLPGLIRKYSQRKPIMIFCFTRKSCEGAATILAEWWSRQKPSERAWPPPSKTLCVSNRDLRNLITCGVSYHHAGLDIEDRHTVERAFLQGDVNIICCTSTLAVGVNLPCHLVVLKGTVGYQGGRPAEYSDLEVMQMLGRAGRPQFDDSAVAVIMTRTNMVDRYRKMVSGQDVLESTLHLNLIEHLNSEISLGTIKNTYDAKKWLCGTFFSVRMRQNPSYYKIEGATPGGDVDRRLEQLCERNIKLLKGQKLVSEEDRMSSTEYGAAMSRYMVQFETMKLLLSIPPKAKTEQILHILCQAVEFRDLRMKPNERPSLRELNKSPFIKYPIRETVTTTPHKVSLLIQVQLGGIDDPTEKGFMSVKHQFVTDKNIIFERVPRLIRCVIDCKLHDYDSISTRHALDLARSVSAGFWEYSNLQLRQINQIGPVAARKLVSKNVHSIGELAKMDTGSIERILSKNPPFGKNIRDFISGFPRLGVAAEIVGRVTSNQITAPEVHVKVRIWYDNLSIPVWNSRKLHVTFMAENTDGVVVHFWRGNIFKLEKDFEAKFSAKLLSSDMDIKCWIACDEIVGTVRSCILKHNIQVSDFPTPTQIESKKAQAANEVTNLEHMDEFGSDEVDDDDMLAAVNGVDKVKSDDYGDDFIDIEEAELIAEAAEEKTKISKVTKAPDQAKIAREPEILEPFQMDNGKWTCNHICRNSQLLKNGQPCKHLCCRKGLDKPRKIKRKVFLEGTNVQLNAGKASMTNTTGEKPEKAKHISGAEATVSRNSQNSQLKLKLASNYNIFEVDNVDTIDLANALSPVPFSGLAPREYRKLHKLHTSVQTDKSSQRMTQKPEFSYASSKPPDPFFFEKDGNNSTSKLATTEDDDDGSENEFPSLSASIDPNAVGFNSGSDDPCIDIPITPRDNLPFPPAARPPPSSFQKKPLGDSDASPSDLDDCLSMLRPPSPKVDLSFCSDLFDFAACENKGGLVKAPPSLVDEGRNNDRTLKLSTALKRHYSVTPDLPETKHRRFTHSYRSTEAGYEASFPSWVDDLDSNLIDGLKDLVDFLD</sequence>
<dbReference type="SUPFAM" id="SSF158702">
    <property type="entry name" value="Sec63 N-terminal domain-like"/>
    <property type="match status" value="1"/>
</dbReference>
<dbReference type="Gene3D" id="1.10.3380.10">
    <property type="entry name" value="Sec63 N-terminal domain-like domain"/>
    <property type="match status" value="1"/>
</dbReference>
<feature type="region of interest" description="Disordered" evidence="11">
    <location>
        <begin position="59"/>
        <end position="97"/>
    </location>
</feature>
<evidence type="ECO:0000313" key="14">
    <source>
        <dbReference type="EMBL" id="OWP07085.1"/>
    </source>
</evidence>
<feature type="compositionally biased region" description="Polar residues" evidence="11">
    <location>
        <begin position="61"/>
        <end position="90"/>
    </location>
</feature>
<dbReference type="Pfam" id="PF00270">
    <property type="entry name" value="DEAD"/>
    <property type="match status" value="1"/>
</dbReference>
<dbReference type="PANTHER" id="PTHR47835">
    <property type="entry name" value="HFM1, ATP DEPENDENT DNA HELICASE HOMOLOG"/>
    <property type="match status" value="1"/>
</dbReference>
<dbReference type="Pfam" id="PF00271">
    <property type="entry name" value="Helicase_C"/>
    <property type="match status" value="1"/>
</dbReference>
<dbReference type="EMBL" id="MZNU01000020">
    <property type="protein sequence ID" value="OWP07085.1"/>
    <property type="molecule type" value="Genomic_DNA"/>
</dbReference>
<evidence type="ECO:0000256" key="8">
    <source>
        <dbReference type="ARBA" id="ARBA00034617"/>
    </source>
</evidence>
<evidence type="ECO:0000256" key="10">
    <source>
        <dbReference type="ARBA" id="ARBA00048988"/>
    </source>
</evidence>
<evidence type="ECO:0000256" key="1">
    <source>
        <dbReference type="ARBA" id="ARBA00010140"/>
    </source>
</evidence>
<feature type="domain" description="Helicase C-terminal" evidence="13">
    <location>
        <begin position="582"/>
        <end position="770"/>
    </location>
</feature>
<dbReference type="Pfam" id="PF02889">
    <property type="entry name" value="Sec63"/>
    <property type="match status" value="1"/>
</dbReference>
<reference evidence="14 15" key="1">
    <citation type="submission" date="2017-04" db="EMBL/GenBank/DDBJ databases">
        <title>Draft genome sequence of Marssonina coronaria NL1: causal agent of apple blotch.</title>
        <authorList>
            <person name="Cheng Q."/>
        </authorList>
    </citation>
    <scope>NUCLEOTIDE SEQUENCE [LARGE SCALE GENOMIC DNA]</scope>
    <source>
        <strain evidence="14 15">NL1</strain>
    </source>
</reference>
<evidence type="ECO:0000256" key="6">
    <source>
        <dbReference type="ARBA" id="ARBA00023235"/>
    </source>
</evidence>
<dbReference type="FunFam" id="1.10.3380.10:FF:000012">
    <property type="entry name" value="DEAD/DEAH box DNA helicase"/>
    <property type="match status" value="1"/>
</dbReference>
<feature type="compositionally biased region" description="Pro residues" evidence="11">
    <location>
        <begin position="1488"/>
        <end position="1498"/>
    </location>
</feature>
<dbReference type="InterPro" id="IPR001650">
    <property type="entry name" value="Helicase_C-like"/>
</dbReference>
<dbReference type="InterPro" id="IPR057842">
    <property type="entry name" value="WH_MER3"/>
</dbReference>
<dbReference type="PROSITE" id="PS51192">
    <property type="entry name" value="HELICASE_ATP_BIND_1"/>
    <property type="match status" value="1"/>
</dbReference>
<evidence type="ECO:0000256" key="2">
    <source>
        <dbReference type="ARBA" id="ARBA00022741"/>
    </source>
</evidence>
<proteinExistence type="inferred from homology"/>
<dbReference type="OrthoDB" id="5575at2759"/>
<keyword evidence="4" id="KW-0347">Helicase</keyword>
<name>A0A218ZIC8_9HELO</name>
<evidence type="ECO:0000256" key="3">
    <source>
        <dbReference type="ARBA" id="ARBA00022801"/>
    </source>
</evidence>
<dbReference type="InterPro" id="IPR014001">
    <property type="entry name" value="Helicase_ATP-bd"/>
</dbReference>
<dbReference type="GO" id="GO:0005524">
    <property type="term" value="F:ATP binding"/>
    <property type="evidence" value="ECO:0007669"/>
    <property type="project" value="UniProtKB-KW"/>
</dbReference>
<evidence type="ECO:0000259" key="13">
    <source>
        <dbReference type="PROSITE" id="PS51194"/>
    </source>
</evidence>
<dbReference type="SUPFAM" id="SSF46785">
    <property type="entry name" value="Winged helix' DNA-binding domain"/>
    <property type="match status" value="1"/>
</dbReference>
<dbReference type="GO" id="GO:0003676">
    <property type="term" value="F:nucleic acid binding"/>
    <property type="evidence" value="ECO:0007669"/>
    <property type="project" value="InterPro"/>
</dbReference>
<dbReference type="Proteomes" id="UP000242519">
    <property type="component" value="Unassembled WGS sequence"/>
</dbReference>